<keyword evidence="2" id="KW-1185">Reference proteome</keyword>
<organism evidence="1 2">
    <name type="scientific">Aureibacillus halotolerans</name>
    <dbReference type="NCBI Taxonomy" id="1508390"/>
    <lineage>
        <taxon>Bacteria</taxon>
        <taxon>Bacillati</taxon>
        <taxon>Bacillota</taxon>
        <taxon>Bacilli</taxon>
        <taxon>Bacillales</taxon>
        <taxon>Bacillaceae</taxon>
        <taxon>Aureibacillus</taxon>
    </lineage>
</organism>
<evidence type="ECO:0000313" key="1">
    <source>
        <dbReference type="EMBL" id="TDQ35307.1"/>
    </source>
</evidence>
<protein>
    <submittedName>
        <fullName evidence="1">Uncharacterized protein</fullName>
    </submittedName>
</protein>
<sequence>MLSDQERKLRVILRNMFRYHDVVPAELLEPKMGQSVDELIPWLVSLEQEKKICCKSRNGVKLIYKVKENPHKEPEAWW</sequence>
<gene>
    <name evidence="1" type="ORF">EV213_12294</name>
</gene>
<accession>A0A4R6TS54</accession>
<reference evidence="1 2" key="1">
    <citation type="submission" date="2019-03" db="EMBL/GenBank/DDBJ databases">
        <title>Genomic Encyclopedia of Type Strains, Phase IV (KMG-IV): sequencing the most valuable type-strain genomes for metagenomic binning, comparative biology and taxonomic classification.</title>
        <authorList>
            <person name="Goeker M."/>
        </authorList>
    </citation>
    <scope>NUCLEOTIDE SEQUENCE [LARGE SCALE GENOMIC DNA]</scope>
    <source>
        <strain evidence="1 2">DSM 28697</strain>
    </source>
</reference>
<dbReference type="EMBL" id="SNYJ01000022">
    <property type="protein sequence ID" value="TDQ35307.1"/>
    <property type="molecule type" value="Genomic_DNA"/>
</dbReference>
<dbReference type="RefSeq" id="WP_133582010.1">
    <property type="nucleotide sequence ID" value="NZ_SNYJ01000022.1"/>
</dbReference>
<dbReference type="Proteomes" id="UP000295632">
    <property type="component" value="Unassembled WGS sequence"/>
</dbReference>
<evidence type="ECO:0000313" key="2">
    <source>
        <dbReference type="Proteomes" id="UP000295632"/>
    </source>
</evidence>
<comment type="caution">
    <text evidence="1">The sequence shown here is derived from an EMBL/GenBank/DDBJ whole genome shotgun (WGS) entry which is preliminary data.</text>
</comment>
<dbReference type="AlphaFoldDB" id="A0A4R6TS54"/>
<proteinExistence type="predicted"/>
<name>A0A4R6TS54_9BACI</name>